<accession>A0A1T3NJQ1</accession>
<dbReference type="STRING" id="159449.B4N89_41205"/>
<evidence type="ECO:0000313" key="1">
    <source>
        <dbReference type="EMBL" id="OPC77004.1"/>
    </source>
</evidence>
<proteinExistence type="predicted"/>
<sequence length="657" mass="70697">MDDYRTDSTLRRLIRCGEDGLMPVLAGIESTAGYLTRTWDPPVGTGTGGPPVVLEGLWVRCIGRIGVLALRAATPAVRPERRERLLTLLESWADTVFADPGARLRIGRVREGVGARDERGATVVVGPPYGRRLALELRTGDAQPPGLGVLEDAAEPSRGWGTAQQLHRLVHLVRTRGPMPWDPAAVDELSRATGLSRPGAAMLLAGSPGDFDQVAARSANHERRVMSLKVAECEIGFGELGSLPAQAQLEVFADVLPDDPESLWEPTGPRDLAGRIAAAWQAAYGKHVAIPHETLVHVGGLGGRTAAATLCAAFASPGDEPMLTTDLDLPLRDSHNGVRPADQSKSLDMHCLIEDIANLVPVLYAELPAGDPVRSGIPAVIAALRERLEHPGVLLYESADFDESVVMMDGLEQLFGTTPYEGPEPFQRPSVDDGLTVAFLNPAEKYTNWTPRPTAYFRPAHLGDDARSQVLRRLGSNRVTGVVAVDRIRGTYFDAIAERVASDALPPGRYEANPGASAPDLVAQVAEELGLDADAATLYLQLLVLEAPTDAHTRRWNQWGPARHRKARAALADTDLVVQDKRTRAGRTLFLPGAWVGAATGAIPLMEEWKAHLLGVNLTPGGHVITSRPTVERTLPDLFAHAWSLTRSGEGPKPSIR</sequence>
<gene>
    <name evidence="1" type="ORF">B4N89_41205</name>
</gene>
<reference evidence="1 2" key="1">
    <citation type="submission" date="2017-03" db="EMBL/GenBank/DDBJ databases">
        <title>Draft genome sequence of Streptomyces scabrisporus NF3, endophyte isolated from Amphipterygium adstringens.</title>
        <authorList>
            <person name="Vazquez M."/>
            <person name="Ceapa C.D."/>
            <person name="Rodriguez Luna D."/>
            <person name="Sanchez Esquivel S."/>
        </authorList>
    </citation>
    <scope>NUCLEOTIDE SEQUENCE [LARGE SCALE GENOMIC DNA]</scope>
    <source>
        <strain evidence="1 2">NF3</strain>
    </source>
</reference>
<dbReference type="Proteomes" id="UP000190037">
    <property type="component" value="Unassembled WGS sequence"/>
</dbReference>
<evidence type="ECO:0000313" key="2">
    <source>
        <dbReference type="Proteomes" id="UP000190037"/>
    </source>
</evidence>
<dbReference type="AlphaFoldDB" id="A0A1T3NJQ1"/>
<comment type="caution">
    <text evidence="1">The sequence shown here is derived from an EMBL/GenBank/DDBJ whole genome shotgun (WGS) entry which is preliminary data.</text>
</comment>
<name>A0A1T3NJQ1_9ACTN</name>
<organism evidence="1 2">
    <name type="scientific">Embleya scabrispora</name>
    <dbReference type="NCBI Taxonomy" id="159449"/>
    <lineage>
        <taxon>Bacteria</taxon>
        <taxon>Bacillati</taxon>
        <taxon>Actinomycetota</taxon>
        <taxon>Actinomycetes</taxon>
        <taxon>Kitasatosporales</taxon>
        <taxon>Streptomycetaceae</taxon>
        <taxon>Embleya</taxon>
    </lineage>
</organism>
<protein>
    <submittedName>
        <fullName evidence="1">Uncharacterized protein</fullName>
    </submittedName>
</protein>
<dbReference type="EMBL" id="MWQN01000004">
    <property type="protein sequence ID" value="OPC77004.1"/>
    <property type="molecule type" value="Genomic_DNA"/>
</dbReference>
<keyword evidence="2" id="KW-1185">Reference proteome</keyword>